<sequence>MYSSNISIKSSKSHCSSNHSYWNSYGNNEQNYNKQLNNKLEVNNSRNLKQSLPSEKTNTLNLKSRTRTLFNRKSFISTIDNPQNYNDKTLKINSSNNKNEYESLNIKQIKIKQSNFEQFDNSKYRKPIEDFPLCHPLKRQRLNETSNQIIDNLKNYIYKSLINYDNSNKSIINIENINLQSNRFPENLKKAAILQNILKKYDNGQNISIDLNNSIQLIKLSINNSIRDNKIKSKKFKIMKPTFHPNSRLSKLNQYYSNTEDQSINSFQGIERKIQSKPKFYITKNNINNYNPIINHKISLYQPNFISTGEIDSVPRQLYSNKYESALKTGLFISNSKKRKKLRSISMV</sequence>
<reference evidence="1" key="2">
    <citation type="submission" date="2021-01" db="EMBL/GenBank/DDBJ databases">
        <authorList>
            <person name="Schikora-Tamarit M.A."/>
        </authorList>
    </citation>
    <scope>NUCLEOTIDE SEQUENCE</scope>
    <source>
        <strain evidence="1">CBS6341</strain>
    </source>
</reference>
<proteinExistence type="predicted"/>
<dbReference type="AlphaFoldDB" id="A0A9P8PTN4"/>
<keyword evidence="2" id="KW-1185">Reference proteome</keyword>
<reference evidence="1" key="1">
    <citation type="journal article" date="2021" name="Open Biol.">
        <title>Shared evolutionary footprints suggest mitochondrial oxidative damage underlies multiple complex I losses in fungi.</title>
        <authorList>
            <person name="Schikora-Tamarit M.A."/>
            <person name="Marcet-Houben M."/>
            <person name="Nosek J."/>
            <person name="Gabaldon T."/>
        </authorList>
    </citation>
    <scope>NUCLEOTIDE SEQUENCE</scope>
    <source>
        <strain evidence="1">CBS6341</strain>
    </source>
</reference>
<dbReference type="Proteomes" id="UP000769528">
    <property type="component" value="Unassembled WGS sequence"/>
</dbReference>
<accession>A0A9P8PTN4</accession>
<evidence type="ECO:0000313" key="2">
    <source>
        <dbReference type="Proteomes" id="UP000769528"/>
    </source>
</evidence>
<protein>
    <submittedName>
        <fullName evidence="1">Uncharacterized protein</fullName>
    </submittedName>
</protein>
<organism evidence="1 2">
    <name type="scientific">Wickerhamomyces mucosus</name>
    <dbReference type="NCBI Taxonomy" id="1378264"/>
    <lineage>
        <taxon>Eukaryota</taxon>
        <taxon>Fungi</taxon>
        <taxon>Dikarya</taxon>
        <taxon>Ascomycota</taxon>
        <taxon>Saccharomycotina</taxon>
        <taxon>Saccharomycetes</taxon>
        <taxon>Phaffomycetales</taxon>
        <taxon>Wickerhamomycetaceae</taxon>
        <taxon>Wickerhamomyces</taxon>
    </lineage>
</organism>
<comment type="caution">
    <text evidence="1">The sequence shown here is derived from an EMBL/GenBank/DDBJ whole genome shotgun (WGS) entry which is preliminary data.</text>
</comment>
<evidence type="ECO:0000313" key="1">
    <source>
        <dbReference type="EMBL" id="KAH3678143.1"/>
    </source>
</evidence>
<dbReference type="EMBL" id="JAEUBF010000499">
    <property type="protein sequence ID" value="KAH3678143.1"/>
    <property type="molecule type" value="Genomic_DNA"/>
</dbReference>
<name>A0A9P8PTN4_9ASCO</name>
<gene>
    <name evidence="1" type="ORF">WICMUC_001659</name>
</gene>